<keyword evidence="5 6" id="KW-0472">Membrane</keyword>
<feature type="transmembrane region" description="Helical" evidence="6">
    <location>
        <begin position="369"/>
        <end position="390"/>
    </location>
</feature>
<dbReference type="GO" id="GO:0022857">
    <property type="term" value="F:transmembrane transporter activity"/>
    <property type="evidence" value="ECO:0007669"/>
    <property type="project" value="InterPro"/>
</dbReference>
<sequence>MDNKAYVEDDENEFVAVKKVKTPEQSSHSFEQAISLAGVGWFHYKLLLICGLCFMSVMVEIMGVSLIMPLVKCDLKPTITEQGVLASAGFMGVVLSSHAMGFLADTWGRTKTLRYGLGLAAISSIVSGFSVNIWMLIVLRFFVGFFISGGQACVFSLCGEFHGSVSRVRHVTLLSGFLCLAVMFAPSMAIGILPLRIETIVLGMRFSSWRVLLIADVSIIILSVIGLCLLPETPKYQLVQGNGEGALETMRTIFAQNTGRPKSEFPVQLLTVEDSGSSLSSINGVCDAFRLVWQQTVPIFYRSRVFHTLNLCIIQFFVYGIAQGIFMWFPTILNELNGNSEGSSHLCTVLQAVDSTSASNCEDVDLTTYYTMIIIGAAFTVVYVIFAYTIDYVGKRNLVLIWFALTTISLLALQWINQMALVVIAVTIIMAIGNCGGLIGTIAIEFYPTSINAMSMSFIMMVGRLGAVVGSNVLGRLLFSSCEVVFWTLFGISVLIIVMGWFMPDKRRPKF</sequence>
<dbReference type="PANTHER" id="PTHR23511:SF35">
    <property type="entry name" value="MAJOR FACILITATOR SUPERFAMILY (MFS) PROFILE DOMAIN-CONTAINING PROTEIN"/>
    <property type="match status" value="1"/>
</dbReference>
<evidence type="ECO:0000256" key="2">
    <source>
        <dbReference type="ARBA" id="ARBA00022448"/>
    </source>
</evidence>
<evidence type="ECO:0000313" key="9">
    <source>
        <dbReference type="RefSeq" id="XP_030378898.1"/>
    </source>
</evidence>
<dbReference type="Pfam" id="PF07690">
    <property type="entry name" value="MFS_1"/>
    <property type="match status" value="1"/>
</dbReference>
<dbReference type="GO" id="GO:0016020">
    <property type="term" value="C:membrane"/>
    <property type="evidence" value="ECO:0007669"/>
    <property type="project" value="UniProtKB-SubCell"/>
</dbReference>
<evidence type="ECO:0000256" key="4">
    <source>
        <dbReference type="ARBA" id="ARBA00022989"/>
    </source>
</evidence>
<gene>
    <name evidence="9" type="primary">LOC115627385</name>
</gene>
<dbReference type="Proteomes" id="UP000504634">
    <property type="component" value="Unplaced"/>
</dbReference>
<reference evidence="9" key="1">
    <citation type="submission" date="2025-08" db="UniProtKB">
        <authorList>
            <consortium name="RefSeq"/>
        </authorList>
    </citation>
    <scope>IDENTIFICATION</scope>
    <source>
        <strain evidence="9">11010-0011.00</strain>
        <tissue evidence="9">Whole body</tissue>
    </source>
</reference>
<evidence type="ECO:0000256" key="1">
    <source>
        <dbReference type="ARBA" id="ARBA00004141"/>
    </source>
</evidence>
<feature type="transmembrane region" description="Helical" evidence="6">
    <location>
        <begin position="141"/>
        <end position="159"/>
    </location>
</feature>
<feature type="transmembrane region" description="Helical" evidence="6">
    <location>
        <begin position="309"/>
        <end position="329"/>
    </location>
</feature>
<keyword evidence="8" id="KW-1185">Reference proteome</keyword>
<dbReference type="OrthoDB" id="10262656at2759"/>
<evidence type="ECO:0000259" key="7">
    <source>
        <dbReference type="PROSITE" id="PS50850"/>
    </source>
</evidence>
<organism evidence="8 9">
    <name type="scientific">Drosophila lebanonensis</name>
    <name type="common">Fruit fly</name>
    <name type="synonym">Scaptodrosophila lebanonensis</name>
    <dbReference type="NCBI Taxonomy" id="7225"/>
    <lineage>
        <taxon>Eukaryota</taxon>
        <taxon>Metazoa</taxon>
        <taxon>Ecdysozoa</taxon>
        <taxon>Arthropoda</taxon>
        <taxon>Hexapoda</taxon>
        <taxon>Insecta</taxon>
        <taxon>Pterygota</taxon>
        <taxon>Neoptera</taxon>
        <taxon>Endopterygota</taxon>
        <taxon>Diptera</taxon>
        <taxon>Brachycera</taxon>
        <taxon>Muscomorpha</taxon>
        <taxon>Ephydroidea</taxon>
        <taxon>Drosophilidae</taxon>
        <taxon>Scaptodrosophila</taxon>
    </lineage>
</organism>
<feature type="transmembrane region" description="Helical" evidence="6">
    <location>
        <begin position="484"/>
        <end position="503"/>
    </location>
</feature>
<feature type="transmembrane region" description="Helical" evidence="6">
    <location>
        <begin position="422"/>
        <end position="446"/>
    </location>
</feature>
<feature type="transmembrane region" description="Helical" evidence="6">
    <location>
        <begin position="458"/>
        <end position="478"/>
    </location>
</feature>
<dbReference type="InterPro" id="IPR036259">
    <property type="entry name" value="MFS_trans_sf"/>
</dbReference>
<evidence type="ECO:0000256" key="5">
    <source>
        <dbReference type="ARBA" id="ARBA00023136"/>
    </source>
</evidence>
<dbReference type="SUPFAM" id="SSF103473">
    <property type="entry name" value="MFS general substrate transporter"/>
    <property type="match status" value="1"/>
</dbReference>
<feature type="transmembrane region" description="Helical" evidence="6">
    <location>
        <begin position="171"/>
        <end position="197"/>
    </location>
</feature>
<feature type="transmembrane region" description="Helical" evidence="6">
    <location>
        <begin position="397"/>
        <end position="416"/>
    </location>
</feature>
<keyword evidence="3 6" id="KW-0812">Transmembrane</keyword>
<evidence type="ECO:0000313" key="8">
    <source>
        <dbReference type="Proteomes" id="UP000504634"/>
    </source>
</evidence>
<feature type="transmembrane region" description="Helical" evidence="6">
    <location>
        <begin position="46"/>
        <end position="71"/>
    </location>
</feature>
<dbReference type="GeneID" id="115627385"/>
<evidence type="ECO:0000256" key="6">
    <source>
        <dbReference type="SAM" id="Phobius"/>
    </source>
</evidence>
<keyword evidence="4 6" id="KW-1133">Transmembrane helix</keyword>
<accession>A0A6J2TUS0</accession>
<dbReference type="PROSITE" id="PS50850">
    <property type="entry name" value="MFS"/>
    <property type="match status" value="1"/>
</dbReference>
<protein>
    <submittedName>
        <fullName evidence="9">Synaptic vesicle 2-related protein</fullName>
    </submittedName>
</protein>
<keyword evidence="2" id="KW-0813">Transport</keyword>
<dbReference type="Gene3D" id="1.20.1250.20">
    <property type="entry name" value="MFS general substrate transporter like domains"/>
    <property type="match status" value="1"/>
</dbReference>
<evidence type="ECO:0000256" key="3">
    <source>
        <dbReference type="ARBA" id="ARBA00022692"/>
    </source>
</evidence>
<feature type="domain" description="Major facilitator superfamily (MFS) profile" evidence="7">
    <location>
        <begin position="46"/>
        <end position="508"/>
    </location>
</feature>
<feature type="transmembrane region" description="Helical" evidence="6">
    <location>
        <begin position="115"/>
        <end position="135"/>
    </location>
</feature>
<proteinExistence type="predicted"/>
<dbReference type="InterPro" id="IPR011701">
    <property type="entry name" value="MFS"/>
</dbReference>
<dbReference type="PANTHER" id="PTHR23511">
    <property type="entry name" value="SYNAPTIC VESICLE GLYCOPROTEIN 2"/>
    <property type="match status" value="1"/>
</dbReference>
<comment type="subcellular location">
    <subcellularLocation>
        <location evidence="1">Membrane</location>
        <topology evidence="1">Multi-pass membrane protein</topology>
    </subcellularLocation>
</comment>
<feature type="transmembrane region" description="Helical" evidence="6">
    <location>
        <begin position="209"/>
        <end position="230"/>
    </location>
</feature>
<dbReference type="InterPro" id="IPR020846">
    <property type="entry name" value="MFS_dom"/>
</dbReference>
<feature type="transmembrane region" description="Helical" evidence="6">
    <location>
        <begin position="83"/>
        <end position="103"/>
    </location>
</feature>
<name>A0A6J2TUS0_DROLE</name>
<dbReference type="RefSeq" id="XP_030378898.1">
    <property type="nucleotide sequence ID" value="XM_030523038.1"/>
</dbReference>
<dbReference type="AlphaFoldDB" id="A0A6J2TUS0"/>